<comment type="caution">
    <text evidence="14">The sequence shown here is derived from an EMBL/GenBank/DDBJ whole genome shotgun (WGS) entry which is preliminary data.</text>
</comment>
<dbReference type="Gene3D" id="3.40.1180.10">
    <property type="entry name" value="Decaprenyl diphosphate synthase-like"/>
    <property type="match status" value="1"/>
</dbReference>
<gene>
    <name evidence="14" type="ORF">C0Q70_11078</name>
</gene>
<keyword evidence="13" id="KW-0175">Coiled coil</keyword>
<dbReference type="PANTHER" id="PTHR10291:SF43">
    <property type="entry name" value="DEHYDRODOLICHYL DIPHOSPHATE SYNTHASE COMPLEX SUBUNIT DHDDS"/>
    <property type="match status" value="1"/>
</dbReference>
<dbReference type="EC" id="2.5.1.-" evidence="12"/>
<dbReference type="HAMAP" id="MF_01139">
    <property type="entry name" value="ISPT"/>
    <property type="match status" value="1"/>
</dbReference>
<sequence length="340" mass="39285">MSWLPERQQRSWLQQLCESILKTGPVPEHIAIIMDGNRRFAVKKSIDRAEGHLQGFQKLAETLDWCLRLGLREVTVYAFSIENFKRSKEEVECLMELAKQKLARLLQEKELIQKHEVCIRVLGKIELLSPELQQMIADAVLFSKNNKRLATLNVCFAYTARDDISNAMKELALGVKAGEIQESDITDSLLEKCLYSSHCRPVDLLIRTSGEVRLSDFQLWESAYSCLAFVNVLWPEFSIWHLYAAILHYQRNYAQIQIARQNRDIERERLQRDSDYNCVLKEISHHNPDSATVQESVQKYAADRASRIDAFLQRLYEKRGSLLEKLIPGSIQCPMISLLS</sequence>
<proteinExistence type="inferred from homology"/>
<dbReference type="Proteomes" id="UP000245119">
    <property type="component" value="Linkage Group LG6"/>
</dbReference>
<evidence type="ECO:0000313" key="15">
    <source>
        <dbReference type="Proteomes" id="UP000245119"/>
    </source>
</evidence>
<organism evidence="14 15">
    <name type="scientific">Pomacea canaliculata</name>
    <name type="common">Golden apple snail</name>
    <dbReference type="NCBI Taxonomy" id="400727"/>
    <lineage>
        <taxon>Eukaryota</taxon>
        <taxon>Metazoa</taxon>
        <taxon>Spiralia</taxon>
        <taxon>Lophotrochozoa</taxon>
        <taxon>Mollusca</taxon>
        <taxon>Gastropoda</taxon>
        <taxon>Caenogastropoda</taxon>
        <taxon>Architaenioglossa</taxon>
        <taxon>Ampullarioidea</taxon>
        <taxon>Ampullariidae</taxon>
        <taxon>Pomacea</taxon>
    </lineage>
</organism>
<dbReference type="GO" id="GO:0016094">
    <property type="term" value="P:polyprenol biosynthetic process"/>
    <property type="evidence" value="ECO:0007669"/>
    <property type="project" value="TreeGrafter"/>
</dbReference>
<dbReference type="GO" id="GO:0005789">
    <property type="term" value="C:endoplasmic reticulum membrane"/>
    <property type="evidence" value="ECO:0007669"/>
    <property type="project" value="UniProtKB-SubCell"/>
</dbReference>
<evidence type="ECO:0000256" key="8">
    <source>
        <dbReference type="ARBA" id="ARBA00023136"/>
    </source>
</evidence>
<keyword evidence="5 12" id="KW-0808">Transferase</keyword>
<dbReference type="GO" id="GO:0045547">
    <property type="term" value="F:ditrans,polycis-polyprenyl diphosphate synthase [(2E,6E)-farnesyl diphosphate specific] activity"/>
    <property type="evidence" value="ECO:0007669"/>
    <property type="project" value="UniProtKB-EC"/>
</dbReference>
<keyword evidence="6" id="KW-0256">Endoplasmic reticulum</keyword>
<comment type="cofactor">
    <cofactor evidence="1">
        <name>Mg(2+)</name>
        <dbReference type="ChEBI" id="CHEBI:18420"/>
    </cofactor>
</comment>
<evidence type="ECO:0000256" key="9">
    <source>
        <dbReference type="ARBA" id="ARBA00047353"/>
    </source>
</evidence>
<dbReference type="CDD" id="cd00475">
    <property type="entry name" value="Cis_IPPS"/>
    <property type="match status" value="1"/>
</dbReference>
<dbReference type="SUPFAM" id="SSF64005">
    <property type="entry name" value="Undecaprenyl diphosphate synthase"/>
    <property type="match status" value="1"/>
</dbReference>
<evidence type="ECO:0000256" key="12">
    <source>
        <dbReference type="RuleBase" id="RU363018"/>
    </source>
</evidence>
<evidence type="ECO:0000256" key="1">
    <source>
        <dbReference type="ARBA" id="ARBA00001946"/>
    </source>
</evidence>
<evidence type="ECO:0000256" key="4">
    <source>
        <dbReference type="ARBA" id="ARBA00005432"/>
    </source>
</evidence>
<evidence type="ECO:0000256" key="11">
    <source>
        <dbReference type="ARBA" id="ARBA00064670"/>
    </source>
</evidence>
<dbReference type="AlphaFoldDB" id="A0A2T7P500"/>
<comment type="function">
    <text evidence="10">With NUS1, forms the dehydrodolichyl diphosphate synthase (DDS) complex, an essential component of the dolichol monophosphate (Dol-P) biosynthetic machinery. Adds multiple copies of isopentenyl pyrophosphate (IPP) to farnesyl pyrophosphate (FPP) to produce dehydrodolichyl diphosphate (Dedol-PP), a precursor of dolichol which is utilized as a sugar carrier in protein glycosylation in the endoplasmic reticulum (ER).</text>
</comment>
<accession>A0A2T7P500</accession>
<protein>
    <recommendedName>
        <fullName evidence="12">Alkyl transferase</fullName>
        <ecNumber evidence="12">2.5.1.-</ecNumber>
    </recommendedName>
</protein>
<keyword evidence="8" id="KW-0472">Membrane</keyword>
<comment type="similarity">
    <text evidence="4 12">Belongs to the UPP synthase family.</text>
</comment>
<evidence type="ECO:0000256" key="10">
    <source>
        <dbReference type="ARBA" id="ARBA00058504"/>
    </source>
</evidence>
<dbReference type="Pfam" id="PF01255">
    <property type="entry name" value="Prenyltransf"/>
    <property type="match status" value="1"/>
</dbReference>
<dbReference type="InterPro" id="IPR001441">
    <property type="entry name" value="UPP_synth-like"/>
</dbReference>
<evidence type="ECO:0000256" key="7">
    <source>
        <dbReference type="ARBA" id="ARBA00022842"/>
    </source>
</evidence>
<reference evidence="14 15" key="1">
    <citation type="submission" date="2018-04" db="EMBL/GenBank/DDBJ databases">
        <title>The genome of golden apple snail Pomacea canaliculata provides insight into stress tolerance and invasive adaptation.</title>
        <authorList>
            <person name="Liu C."/>
            <person name="Liu B."/>
            <person name="Ren Y."/>
            <person name="Zhang Y."/>
            <person name="Wang H."/>
            <person name="Li S."/>
            <person name="Jiang F."/>
            <person name="Yin L."/>
            <person name="Zhang G."/>
            <person name="Qian W."/>
            <person name="Fan W."/>
        </authorList>
    </citation>
    <scope>NUCLEOTIDE SEQUENCE [LARGE SCALE GENOMIC DNA]</scope>
    <source>
        <strain evidence="14">SZHN2017</strain>
        <tissue evidence="14">Muscle</tissue>
    </source>
</reference>
<dbReference type="InterPro" id="IPR036424">
    <property type="entry name" value="UPP_synth-like_sf"/>
</dbReference>
<dbReference type="EMBL" id="PZQS01000006">
    <property type="protein sequence ID" value="PVD28490.1"/>
    <property type="molecule type" value="Genomic_DNA"/>
</dbReference>
<evidence type="ECO:0000256" key="2">
    <source>
        <dbReference type="ARBA" id="ARBA00004406"/>
    </source>
</evidence>
<dbReference type="FunFam" id="3.40.1180.10:FF:000002">
    <property type="entry name" value="Alkyl transferase"/>
    <property type="match status" value="1"/>
</dbReference>
<name>A0A2T7P500_POMCA</name>
<dbReference type="PANTHER" id="PTHR10291">
    <property type="entry name" value="DEHYDRODOLICHYL DIPHOSPHATE SYNTHASE FAMILY MEMBER"/>
    <property type="match status" value="1"/>
</dbReference>
<evidence type="ECO:0000256" key="3">
    <source>
        <dbReference type="ARBA" id="ARBA00004922"/>
    </source>
</evidence>
<dbReference type="GO" id="GO:1904423">
    <property type="term" value="C:dehydrodolichyl diphosphate synthase complex"/>
    <property type="evidence" value="ECO:0007669"/>
    <property type="project" value="TreeGrafter"/>
</dbReference>
<comment type="pathway">
    <text evidence="3">Protein modification; protein glycosylation.</text>
</comment>
<feature type="coiled-coil region" evidence="13">
    <location>
        <begin position="81"/>
        <end position="115"/>
    </location>
</feature>
<keyword evidence="7" id="KW-0460">Magnesium</keyword>
<evidence type="ECO:0000256" key="6">
    <source>
        <dbReference type="ARBA" id="ARBA00022824"/>
    </source>
</evidence>
<dbReference type="STRING" id="400727.A0A2T7P500"/>
<comment type="catalytic activity">
    <reaction evidence="9">
        <text>n isopentenyl diphosphate + (2E,6E)-farnesyl diphosphate = a di-trans,poly-cis-polyprenyl diphosphate + n diphosphate</text>
        <dbReference type="Rhea" id="RHEA:53008"/>
        <dbReference type="Rhea" id="RHEA-COMP:19494"/>
        <dbReference type="ChEBI" id="CHEBI:33019"/>
        <dbReference type="ChEBI" id="CHEBI:128769"/>
        <dbReference type="ChEBI" id="CHEBI:136960"/>
        <dbReference type="ChEBI" id="CHEBI:175763"/>
        <dbReference type="EC" id="2.5.1.87"/>
    </reaction>
</comment>
<evidence type="ECO:0000256" key="13">
    <source>
        <dbReference type="SAM" id="Coils"/>
    </source>
</evidence>
<comment type="subunit">
    <text evidence="11">Forms an active dehydrodolichyl diphosphate synthase complex with NUS1.</text>
</comment>
<evidence type="ECO:0000313" key="14">
    <source>
        <dbReference type="EMBL" id="PVD28490.1"/>
    </source>
</evidence>
<evidence type="ECO:0000256" key="5">
    <source>
        <dbReference type="ARBA" id="ARBA00022679"/>
    </source>
</evidence>
<dbReference type="NCBIfam" id="TIGR00055">
    <property type="entry name" value="uppS"/>
    <property type="match status" value="1"/>
</dbReference>
<comment type="subcellular location">
    <subcellularLocation>
        <location evidence="2">Endoplasmic reticulum membrane</location>
        <topology evidence="2">Peripheral membrane protein</topology>
    </subcellularLocation>
</comment>
<keyword evidence="15" id="KW-1185">Reference proteome</keyword>
<dbReference type="OrthoDB" id="4173905at2759"/>